<reference evidence="3 4" key="1">
    <citation type="submission" date="2019-12" db="EMBL/GenBank/DDBJ databases">
        <title>Maritimibacter sp. nov. sp. isolated from sea sand.</title>
        <authorList>
            <person name="Kim J."/>
            <person name="Jeong S.E."/>
            <person name="Jung H.S."/>
            <person name="Jeon C.O."/>
        </authorList>
    </citation>
    <scope>NUCLEOTIDE SEQUENCE [LARGE SCALE GENOMIC DNA]</scope>
    <source>
        <strain evidence="3 4">DP07</strain>
    </source>
</reference>
<keyword evidence="1" id="KW-0472">Membrane</keyword>
<dbReference type="Pfam" id="PF09834">
    <property type="entry name" value="DUF2061"/>
    <property type="match status" value="1"/>
</dbReference>
<keyword evidence="4" id="KW-1185">Reference proteome</keyword>
<accession>A0A845M2S8</accession>
<evidence type="ECO:0000256" key="1">
    <source>
        <dbReference type="SAM" id="Phobius"/>
    </source>
</evidence>
<gene>
    <name evidence="3" type="ORF">GQE99_16645</name>
</gene>
<evidence type="ECO:0000259" key="2">
    <source>
        <dbReference type="Pfam" id="PF09834"/>
    </source>
</evidence>
<feature type="transmembrane region" description="Helical" evidence="1">
    <location>
        <begin position="35"/>
        <end position="53"/>
    </location>
</feature>
<dbReference type="AlphaFoldDB" id="A0A845M2S8"/>
<protein>
    <submittedName>
        <fullName evidence="3">DUF2061 domain-containing protein</fullName>
    </submittedName>
</protein>
<comment type="caution">
    <text evidence="3">The sequence shown here is derived from an EMBL/GenBank/DDBJ whole genome shotgun (WGS) entry which is preliminary data.</text>
</comment>
<dbReference type="Proteomes" id="UP000467322">
    <property type="component" value="Unassembled WGS sequence"/>
</dbReference>
<proteinExistence type="predicted"/>
<keyword evidence="1" id="KW-1133">Transmembrane helix</keyword>
<dbReference type="EMBL" id="WTUX01000019">
    <property type="protein sequence ID" value="MZR14650.1"/>
    <property type="molecule type" value="Genomic_DNA"/>
</dbReference>
<feature type="transmembrane region" description="Helical" evidence="1">
    <location>
        <begin position="12"/>
        <end position="29"/>
    </location>
</feature>
<feature type="domain" description="DUF2061" evidence="2">
    <location>
        <begin position="8"/>
        <end position="59"/>
    </location>
</feature>
<keyword evidence="1" id="KW-0812">Transmembrane</keyword>
<evidence type="ECO:0000313" key="4">
    <source>
        <dbReference type="Proteomes" id="UP000467322"/>
    </source>
</evidence>
<sequence length="75" mass="7968">MDTTKRTLAKAISWQVMGLFVTTALGYVATGSVTAGGALAVSSAGLGLVTYTFHEKIWARIRWGYNAVRAESDAT</sequence>
<organism evidence="3 4">
    <name type="scientific">Maritimibacter harenae</name>
    <dbReference type="NCBI Taxonomy" id="2606218"/>
    <lineage>
        <taxon>Bacteria</taxon>
        <taxon>Pseudomonadati</taxon>
        <taxon>Pseudomonadota</taxon>
        <taxon>Alphaproteobacteria</taxon>
        <taxon>Rhodobacterales</taxon>
        <taxon>Roseobacteraceae</taxon>
        <taxon>Maritimibacter</taxon>
    </lineage>
</organism>
<name>A0A845M2S8_9RHOB</name>
<evidence type="ECO:0000313" key="3">
    <source>
        <dbReference type="EMBL" id="MZR14650.1"/>
    </source>
</evidence>
<dbReference type="InterPro" id="IPR018638">
    <property type="entry name" value="DUF2061_membrane"/>
</dbReference>
<dbReference type="RefSeq" id="WP_161352756.1">
    <property type="nucleotide sequence ID" value="NZ_WTUX01000019.1"/>
</dbReference>